<evidence type="ECO:0000313" key="3">
    <source>
        <dbReference type="WBParaSite" id="TREG1_128630.1"/>
    </source>
</evidence>
<feature type="transmembrane region" description="Helical" evidence="1">
    <location>
        <begin position="150"/>
        <end position="171"/>
    </location>
</feature>
<feature type="transmembrane region" description="Helical" evidence="1">
    <location>
        <begin position="123"/>
        <end position="143"/>
    </location>
</feature>
<keyword evidence="1" id="KW-1133">Transmembrane helix</keyword>
<dbReference type="AlphaFoldDB" id="A0AA85J4N9"/>
<evidence type="ECO:0000256" key="1">
    <source>
        <dbReference type="SAM" id="Phobius"/>
    </source>
</evidence>
<accession>A0AA85J4N9</accession>
<feature type="transmembrane region" description="Helical" evidence="1">
    <location>
        <begin position="64"/>
        <end position="84"/>
    </location>
</feature>
<sequence length="204" mass="22688">MSVYINTSIRFVSQIRIEEILPQLAHILLDKTSSMQATELIGILHKSNRTGPIYVIVPPASGTYALIAFVLIVISVTLTLVMLCNRSMWKYTKTMTTLITITSLLWCSAICIAFAYPLPETKFIVFTICIVLNALAVTLGRTIHRLKRKVLLSLFTVSLIIDLIGTVMIYLSLGIYPIRNFQALAEICWCAGACIVTFITINAL</sequence>
<name>A0AA85J4N9_TRIRE</name>
<reference evidence="3" key="2">
    <citation type="submission" date="2023-11" db="UniProtKB">
        <authorList>
            <consortium name="WormBaseParasite"/>
        </authorList>
    </citation>
    <scope>IDENTIFICATION</scope>
</reference>
<dbReference type="Proteomes" id="UP000050795">
    <property type="component" value="Unassembled WGS sequence"/>
</dbReference>
<dbReference type="WBParaSite" id="TREG1_128630.1">
    <property type="protein sequence ID" value="TREG1_128630.1"/>
    <property type="gene ID" value="TREG1_128630"/>
</dbReference>
<reference evidence="2" key="1">
    <citation type="submission" date="2022-06" db="EMBL/GenBank/DDBJ databases">
        <authorList>
            <person name="Berger JAMES D."/>
            <person name="Berger JAMES D."/>
        </authorList>
    </citation>
    <scope>NUCLEOTIDE SEQUENCE [LARGE SCALE GENOMIC DNA]</scope>
</reference>
<organism evidence="2 3">
    <name type="scientific">Trichobilharzia regenti</name>
    <name type="common">Nasal bird schistosome</name>
    <dbReference type="NCBI Taxonomy" id="157069"/>
    <lineage>
        <taxon>Eukaryota</taxon>
        <taxon>Metazoa</taxon>
        <taxon>Spiralia</taxon>
        <taxon>Lophotrochozoa</taxon>
        <taxon>Platyhelminthes</taxon>
        <taxon>Trematoda</taxon>
        <taxon>Digenea</taxon>
        <taxon>Strigeidida</taxon>
        <taxon>Schistosomatoidea</taxon>
        <taxon>Schistosomatidae</taxon>
        <taxon>Trichobilharzia</taxon>
    </lineage>
</organism>
<proteinExistence type="predicted"/>
<keyword evidence="2" id="KW-1185">Reference proteome</keyword>
<feature type="transmembrane region" description="Helical" evidence="1">
    <location>
        <begin position="96"/>
        <end position="117"/>
    </location>
</feature>
<keyword evidence="1" id="KW-0472">Membrane</keyword>
<keyword evidence="1" id="KW-0812">Transmembrane</keyword>
<evidence type="ECO:0000313" key="2">
    <source>
        <dbReference type="Proteomes" id="UP000050795"/>
    </source>
</evidence>
<feature type="transmembrane region" description="Helical" evidence="1">
    <location>
        <begin position="183"/>
        <end position="203"/>
    </location>
</feature>
<protein>
    <submittedName>
        <fullName evidence="3">Uncharacterized protein</fullName>
    </submittedName>
</protein>